<feature type="compositionally biased region" description="Basic and acidic residues" evidence="1">
    <location>
        <begin position="75"/>
        <end position="104"/>
    </location>
</feature>
<feature type="compositionally biased region" description="Basic and acidic residues" evidence="1">
    <location>
        <begin position="214"/>
        <end position="229"/>
    </location>
</feature>
<feature type="compositionally biased region" description="Polar residues" evidence="1">
    <location>
        <begin position="1"/>
        <end position="10"/>
    </location>
</feature>
<gene>
    <name evidence="2" type="ORF">H4R20_006743</name>
</gene>
<evidence type="ECO:0000313" key="3">
    <source>
        <dbReference type="Proteomes" id="UP001140094"/>
    </source>
</evidence>
<organism evidence="2 3">
    <name type="scientific">Coemansia guatemalensis</name>
    <dbReference type="NCBI Taxonomy" id="2761395"/>
    <lineage>
        <taxon>Eukaryota</taxon>
        <taxon>Fungi</taxon>
        <taxon>Fungi incertae sedis</taxon>
        <taxon>Zoopagomycota</taxon>
        <taxon>Kickxellomycotina</taxon>
        <taxon>Kickxellomycetes</taxon>
        <taxon>Kickxellales</taxon>
        <taxon>Kickxellaceae</taxon>
        <taxon>Coemansia</taxon>
    </lineage>
</organism>
<feature type="compositionally biased region" description="Basic and acidic residues" evidence="1">
    <location>
        <begin position="144"/>
        <end position="168"/>
    </location>
</feature>
<dbReference type="Proteomes" id="UP001140094">
    <property type="component" value="Unassembled WGS sequence"/>
</dbReference>
<feature type="compositionally biased region" description="Polar residues" evidence="1">
    <location>
        <begin position="234"/>
        <end position="246"/>
    </location>
</feature>
<feature type="compositionally biased region" description="Low complexity" evidence="1">
    <location>
        <begin position="105"/>
        <end position="141"/>
    </location>
</feature>
<sequence length="332" mass="36056">AATTTPSSARVASPNPHRQSKGSNATHNGSVRDQTQSNNVRVTGRGYGRERQQNRQSDADSTRRESRSQRVSPAGREHNEAHLDPHTQKRPRDELGNKKPETPRQRPAATSSPRRRSASPVIPALHPTAAAAAAAASAPAAKLSNEEADRKRKELRAQLLKQQEEKQKQTCITTSSPAEKRDRAGRGTSSRRGSQDAPRMRHADTQGGNRGRSGAREADRRPRNSDSRSSDSNTANYNVSTPSAQSGRVDHNPRRHSRGGRYSSVNDTPFARGSSGRQGRQDSDNRSTSAAFLGRKGPSDRQASDGANGGSGGGLRRGPKRGRTNEHHEWDE</sequence>
<comment type="caution">
    <text evidence="2">The sequence shown here is derived from an EMBL/GenBank/DDBJ whole genome shotgun (WGS) entry which is preliminary data.</text>
</comment>
<dbReference type="AlphaFoldDB" id="A0A9W8HRP4"/>
<name>A0A9W8HRP4_9FUNG</name>
<reference evidence="2" key="1">
    <citation type="submission" date="2022-07" db="EMBL/GenBank/DDBJ databases">
        <title>Phylogenomic reconstructions and comparative analyses of Kickxellomycotina fungi.</title>
        <authorList>
            <person name="Reynolds N.K."/>
            <person name="Stajich J.E."/>
            <person name="Barry K."/>
            <person name="Grigoriev I.V."/>
            <person name="Crous P."/>
            <person name="Smith M.E."/>
        </authorList>
    </citation>
    <scope>NUCLEOTIDE SEQUENCE</scope>
    <source>
        <strain evidence="2">NRRL 1565</strain>
    </source>
</reference>
<feature type="non-terminal residue" evidence="2">
    <location>
        <position position="1"/>
    </location>
</feature>
<evidence type="ECO:0000256" key="1">
    <source>
        <dbReference type="SAM" id="MobiDB-lite"/>
    </source>
</evidence>
<feature type="non-terminal residue" evidence="2">
    <location>
        <position position="332"/>
    </location>
</feature>
<feature type="compositionally biased region" description="Basic and acidic residues" evidence="1">
    <location>
        <begin position="47"/>
        <end position="68"/>
    </location>
</feature>
<feature type="compositionally biased region" description="Gly residues" evidence="1">
    <location>
        <begin position="307"/>
        <end position="316"/>
    </location>
</feature>
<protein>
    <submittedName>
        <fullName evidence="2">Uncharacterized protein</fullName>
    </submittedName>
</protein>
<dbReference type="EMBL" id="JANBUO010003153">
    <property type="protein sequence ID" value="KAJ2792481.1"/>
    <property type="molecule type" value="Genomic_DNA"/>
</dbReference>
<proteinExistence type="predicted"/>
<feature type="compositionally biased region" description="Polar residues" evidence="1">
    <location>
        <begin position="21"/>
        <end position="41"/>
    </location>
</feature>
<accession>A0A9W8HRP4</accession>
<keyword evidence="3" id="KW-1185">Reference proteome</keyword>
<feature type="region of interest" description="Disordered" evidence="1">
    <location>
        <begin position="1"/>
        <end position="332"/>
    </location>
</feature>
<evidence type="ECO:0000313" key="2">
    <source>
        <dbReference type="EMBL" id="KAJ2792481.1"/>
    </source>
</evidence>
<feature type="compositionally biased region" description="Basic and acidic residues" evidence="1">
    <location>
        <begin position="323"/>
        <end position="332"/>
    </location>
</feature>